<dbReference type="GO" id="GO:0015421">
    <property type="term" value="F:ABC-type oligopeptide transporter activity"/>
    <property type="evidence" value="ECO:0007669"/>
    <property type="project" value="TreeGrafter"/>
</dbReference>
<dbReference type="OrthoDB" id="6500128at2759"/>
<protein>
    <submittedName>
        <fullName evidence="9">AbcB1 protein</fullName>
    </submittedName>
</protein>
<evidence type="ECO:0000313" key="10">
    <source>
        <dbReference type="Proteomes" id="UP000649617"/>
    </source>
</evidence>
<evidence type="ECO:0000259" key="8">
    <source>
        <dbReference type="PROSITE" id="PS50929"/>
    </source>
</evidence>
<evidence type="ECO:0000256" key="4">
    <source>
        <dbReference type="ARBA" id="ARBA00022840"/>
    </source>
</evidence>
<dbReference type="PANTHER" id="PTHR43394:SF1">
    <property type="entry name" value="ATP-BINDING CASSETTE SUB-FAMILY B MEMBER 10, MITOCHONDRIAL"/>
    <property type="match status" value="1"/>
</dbReference>
<dbReference type="Gene3D" id="3.90.1140.10">
    <property type="entry name" value="Cyclic phosphodiesterase"/>
    <property type="match status" value="1"/>
</dbReference>
<name>A0A812J0Q9_SYMPI</name>
<evidence type="ECO:0000256" key="5">
    <source>
        <dbReference type="ARBA" id="ARBA00022989"/>
    </source>
</evidence>
<feature type="non-terminal residue" evidence="9">
    <location>
        <position position="694"/>
    </location>
</feature>
<dbReference type="EMBL" id="CAJNIZ010001507">
    <property type="protein sequence ID" value="CAE7192585.1"/>
    <property type="molecule type" value="Genomic_DNA"/>
</dbReference>
<gene>
    <name evidence="9" type="primary">abcB1</name>
    <name evidence="9" type="ORF">SPIL2461_LOCUS1537</name>
</gene>
<dbReference type="GO" id="GO:0005524">
    <property type="term" value="F:ATP binding"/>
    <property type="evidence" value="ECO:0007669"/>
    <property type="project" value="UniProtKB-KW"/>
</dbReference>
<dbReference type="SUPFAM" id="SSF55144">
    <property type="entry name" value="LigT-like"/>
    <property type="match status" value="1"/>
</dbReference>
<dbReference type="InterPro" id="IPR003593">
    <property type="entry name" value="AAA+_ATPase"/>
</dbReference>
<dbReference type="Pfam" id="PF00005">
    <property type="entry name" value="ABC_tran"/>
    <property type="match status" value="1"/>
</dbReference>
<dbReference type="Proteomes" id="UP000649617">
    <property type="component" value="Unassembled WGS sequence"/>
</dbReference>
<dbReference type="PROSITE" id="PS50893">
    <property type="entry name" value="ABC_TRANSPORTER_2"/>
    <property type="match status" value="1"/>
</dbReference>
<reference evidence="9" key="1">
    <citation type="submission" date="2021-02" db="EMBL/GenBank/DDBJ databases">
        <authorList>
            <person name="Dougan E. K."/>
            <person name="Rhodes N."/>
            <person name="Thang M."/>
            <person name="Chan C."/>
        </authorList>
    </citation>
    <scope>NUCLEOTIDE SEQUENCE</scope>
</reference>
<dbReference type="InterPro" id="IPR003439">
    <property type="entry name" value="ABC_transporter-like_ATP-bd"/>
</dbReference>
<evidence type="ECO:0000256" key="2">
    <source>
        <dbReference type="ARBA" id="ARBA00022692"/>
    </source>
</evidence>
<sequence>SWLPAFFGGKTCRVDPEIQKLAYSPHVSLFYGDHPPSAREDLSKELASLLDISFIAKEVTVWETDVQDFTCKSWKQVASFKLEGKKPASFWRLLGRFAAVAAPEFLRIAAGTACSIAASLVVDRASAHDMELFSGKHAGKSNLELLQVLGHGLFWWGLMNQLYGWSGWLMQGAGEKIACRLRGQLFDRLIQQDVKWIAQKGADDLYKTLMQRTDNIQRVFTCEIPELVNMVANLVTNIGLLWIRRPRLCAFGFGMFAFQNIGFGIFDTMAQVAQDHDDVAEEIKDNALEVLQNFRIVRAFARENREKQAFEKSIRQKLVMKLSDYVSFVTDFGSWFTGEFAFQAAYMYGGVLVNLKYILAEEVREAVSKTFRASWPLYQLKRRLKTKMTFAEDAEAVLEALERPPAIPFEDTSKHNPLPSEVKGGIQARSMSFSYTEDMEAAVLKGLDFNIPAGSMVGLVGPSGCGKSTLFSIFLRFYDPQLGSMEIDGVSLADWNPQALYRAVAWVSQDQCVFQGSVLDNIRYGVPDASEEDVLRAMREADLYDDVMKKPQGVGTPASELSGGQKQRLSIARAVLTNPKILLLDEATSALDTVSERKVQKALEQLMKGRTVIAIAHRLSTIMNADLILVMEAGKIIEQGTHAQLLQKAGGKYANLVQQQLAVDDDSAKAETCTDPKAWIEDFYRFSASSCLRI</sequence>
<evidence type="ECO:0000256" key="6">
    <source>
        <dbReference type="ARBA" id="ARBA00023136"/>
    </source>
</evidence>
<keyword evidence="6" id="KW-0472">Membrane</keyword>
<dbReference type="Gene3D" id="1.20.1560.10">
    <property type="entry name" value="ABC transporter type 1, transmembrane domain"/>
    <property type="match status" value="1"/>
</dbReference>
<dbReference type="SMART" id="SM00382">
    <property type="entry name" value="AAA"/>
    <property type="match status" value="1"/>
</dbReference>
<dbReference type="InterPro" id="IPR027417">
    <property type="entry name" value="P-loop_NTPase"/>
</dbReference>
<dbReference type="GO" id="GO:0016020">
    <property type="term" value="C:membrane"/>
    <property type="evidence" value="ECO:0007669"/>
    <property type="project" value="UniProtKB-SubCell"/>
</dbReference>
<dbReference type="FunFam" id="3.40.50.300:FF:000218">
    <property type="entry name" value="Multidrug ABC transporter ATP-binding protein"/>
    <property type="match status" value="1"/>
</dbReference>
<dbReference type="GO" id="GO:0016887">
    <property type="term" value="F:ATP hydrolysis activity"/>
    <property type="evidence" value="ECO:0007669"/>
    <property type="project" value="InterPro"/>
</dbReference>
<dbReference type="InterPro" id="IPR036640">
    <property type="entry name" value="ABC1_TM_sf"/>
</dbReference>
<organism evidence="9 10">
    <name type="scientific">Symbiodinium pilosum</name>
    <name type="common">Dinoflagellate</name>
    <dbReference type="NCBI Taxonomy" id="2952"/>
    <lineage>
        <taxon>Eukaryota</taxon>
        <taxon>Sar</taxon>
        <taxon>Alveolata</taxon>
        <taxon>Dinophyceae</taxon>
        <taxon>Suessiales</taxon>
        <taxon>Symbiodiniaceae</taxon>
        <taxon>Symbiodinium</taxon>
    </lineage>
</organism>
<evidence type="ECO:0000313" key="9">
    <source>
        <dbReference type="EMBL" id="CAE7192585.1"/>
    </source>
</evidence>
<dbReference type="AlphaFoldDB" id="A0A812J0Q9"/>
<keyword evidence="4" id="KW-0067">ATP-binding</keyword>
<comment type="subcellular location">
    <subcellularLocation>
        <location evidence="1">Membrane</location>
        <topology evidence="1">Multi-pass membrane protein</topology>
    </subcellularLocation>
</comment>
<dbReference type="SUPFAM" id="SSF52540">
    <property type="entry name" value="P-loop containing nucleoside triphosphate hydrolases"/>
    <property type="match status" value="1"/>
</dbReference>
<comment type="caution">
    <text evidence="9">The sequence shown here is derived from an EMBL/GenBank/DDBJ whole genome shotgun (WGS) entry which is preliminary data.</text>
</comment>
<keyword evidence="2" id="KW-0812">Transmembrane</keyword>
<evidence type="ECO:0000259" key="7">
    <source>
        <dbReference type="PROSITE" id="PS50893"/>
    </source>
</evidence>
<evidence type="ECO:0000256" key="1">
    <source>
        <dbReference type="ARBA" id="ARBA00004141"/>
    </source>
</evidence>
<dbReference type="PROSITE" id="PS50929">
    <property type="entry name" value="ABC_TM1F"/>
    <property type="match status" value="1"/>
</dbReference>
<dbReference type="Pfam" id="PF00664">
    <property type="entry name" value="ABC_membrane"/>
    <property type="match status" value="1"/>
</dbReference>
<feature type="domain" description="ABC transmembrane type-1" evidence="8">
    <location>
        <begin position="162"/>
        <end position="316"/>
    </location>
</feature>
<dbReference type="SUPFAM" id="SSF90123">
    <property type="entry name" value="ABC transporter transmembrane region"/>
    <property type="match status" value="1"/>
</dbReference>
<keyword evidence="10" id="KW-1185">Reference proteome</keyword>
<dbReference type="PROSITE" id="PS00211">
    <property type="entry name" value="ABC_TRANSPORTER_1"/>
    <property type="match status" value="1"/>
</dbReference>
<dbReference type="PANTHER" id="PTHR43394">
    <property type="entry name" value="ATP-DEPENDENT PERMEASE MDL1, MITOCHONDRIAL"/>
    <property type="match status" value="1"/>
</dbReference>
<keyword evidence="3" id="KW-0547">Nucleotide-binding</keyword>
<dbReference type="InterPro" id="IPR011527">
    <property type="entry name" value="ABC1_TM_dom"/>
</dbReference>
<accession>A0A812J0Q9</accession>
<proteinExistence type="predicted"/>
<keyword evidence="5" id="KW-1133">Transmembrane helix</keyword>
<feature type="domain" description="ABC transporter" evidence="7">
    <location>
        <begin position="426"/>
        <end position="658"/>
    </location>
</feature>
<evidence type="ECO:0000256" key="3">
    <source>
        <dbReference type="ARBA" id="ARBA00022741"/>
    </source>
</evidence>
<dbReference type="InterPro" id="IPR017871">
    <property type="entry name" value="ABC_transporter-like_CS"/>
</dbReference>
<dbReference type="Gene3D" id="3.40.50.300">
    <property type="entry name" value="P-loop containing nucleotide triphosphate hydrolases"/>
    <property type="match status" value="1"/>
</dbReference>
<dbReference type="InterPro" id="IPR039421">
    <property type="entry name" value="Type_1_exporter"/>
</dbReference>
<dbReference type="InterPro" id="IPR009097">
    <property type="entry name" value="Cyclic_Pdiesterase"/>
</dbReference>